<dbReference type="AlphaFoldDB" id="A0A2M3ZQE0"/>
<organism evidence="1">
    <name type="scientific">Anopheles braziliensis</name>
    <dbReference type="NCBI Taxonomy" id="58242"/>
    <lineage>
        <taxon>Eukaryota</taxon>
        <taxon>Metazoa</taxon>
        <taxon>Ecdysozoa</taxon>
        <taxon>Arthropoda</taxon>
        <taxon>Hexapoda</taxon>
        <taxon>Insecta</taxon>
        <taxon>Pterygota</taxon>
        <taxon>Neoptera</taxon>
        <taxon>Endopterygota</taxon>
        <taxon>Diptera</taxon>
        <taxon>Nematocera</taxon>
        <taxon>Culicoidea</taxon>
        <taxon>Culicidae</taxon>
        <taxon>Anophelinae</taxon>
        <taxon>Anopheles</taxon>
    </lineage>
</organism>
<accession>A0A2M3ZQE0</accession>
<name>A0A2M3ZQE0_9DIPT</name>
<protein>
    <submittedName>
        <fullName evidence="1">Putative secreted peptide</fullName>
    </submittedName>
</protein>
<reference evidence="1" key="1">
    <citation type="submission" date="2018-01" db="EMBL/GenBank/DDBJ databases">
        <title>An insight into the sialome of Amazonian anophelines.</title>
        <authorList>
            <person name="Ribeiro J.M."/>
            <person name="Scarpassa V."/>
            <person name="Calvo E."/>
        </authorList>
    </citation>
    <scope>NUCLEOTIDE SEQUENCE</scope>
    <source>
        <tissue evidence="1">Salivary glands</tissue>
    </source>
</reference>
<evidence type="ECO:0000313" key="1">
    <source>
        <dbReference type="EMBL" id="MBW30608.1"/>
    </source>
</evidence>
<proteinExistence type="predicted"/>
<dbReference type="EMBL" id="GGFM01009857">
    <property type="protein sequence ID" value="MBW30608.1"/>
    <property type="molecule type" value="Transcribed_RNA"/>
</dbReference>
<sequence length="72" mass="7562">MFCGNVRVMVASLIGGLVRPLMSKPLVALSFLPTSAQSFPPVTSSCSGLKSIISLCGTSVIRSPCSRKNSFQ</sequence>